<feature type="domain" description="ShKT" evidence="10">
    <location>
        <begin position="84"/>
        <end position="118"/>
    </location>
</feature>
<dbReference type="PANTHER" id="PTHR24252:SF7">
    <property type="entry name" value="HYALIN"/>
    <property type="match status" value="1"/>
</dbReference>
<feature type="domain" description="ShKT" evidence="10">
    <location>
        <begin position="45"/>
        <end position="80"/>
    </location>
</feature>
<dbReference type="SMART" id="SM00254">
    <property type="entry name" value="ShKT"/>
    <property type="match status" value="2"/>
</dbReference>
<evidence type="ECO:0000256" key="5">
    <source>
        <dbReference type="ARBA" id="ARBA00023157"/>
    </source>
</evidence>
<dbReference type="Gene3D" id="1.10.10.1870">
    <property type="entry name" value="ShTK domain-like"/>
    <property type="match status" value="2"/>
</dbReference>
<evidence type="ECO:0000256" key="4">
    <source>
        <dbReference type="ARBA" id="ARBA00022825"/>
    </source>
</evidence>
<dbReference type="AlphaFoldDB" id="A0A913Y088"/>
<evidence type="ECO:0000256" key="8">
    <source>
        <dbReference type="SAM" id="SignalP"/>
    </source>
</evidence>
<reference evidence="11" key="1">
    <citation type="submission" date="2022-11" db="UniProtKB">
        <authorList>
            <consortium name="EnsemblMetazoa"/>
        </authorList>
    </citation>
    <scope>IDENTIFICATION</scope>
</reference>
<name>A0A913Y088_EXADI</name>
<dbReference type="SUPFAM" id="SSF50494">
    <property type="entry name" value="Trypsin-like serine proteases"/>
    <property type="match status" value="1"/>
</dbReference>
<dbReference type="InterPro" id="IPR033116">
    <property type="entry name" value="TRYPSIN_SER"/>
</dbReference>
<evidence type="ECO:0000259" key="9">
    <source>
        <dbReference type="PROSITE" id="PS50240"/>
    </source>
</evidence>
<evidence type="ECO:0000259" key="10">
    <source>
        <dbReference type="PROSITE" id="PS51670"/>
    </source>
</evidence>
<dbReference type="KEGG" id="epa:110250428"/>
<dbReference type="InterPro" id="IPR009003">
    <property type="entry name" value="Peptidase_S1_PA"/>
</dbReference>
<dbReference type="PANTHER" id="PTHR24252">
    <property type="entry name" value="ACROSIN-RELATED"/>
    <property type="match status" value="1"/>
</dbReference>
<dbReference type="PROSITE" id="PS00134">
    <property type="entry name" value="TRYPSIN_HIS"/>
    <property type="match status" value="1"/>
</dbReference>
<keyword evidence="5 6" id="KW-1015">Disulfide bond</keyword>
<evidence type="ECO:0000256" key="7">
    <source>
        <dbReference type="RuleBase" id="RU363034"/>
    </source>
</evidence>
<dbReference type="GeneID" id="110250428"/>
<feature type="domain" description="Peptidase S1" evidence="9">
    <location>
        <begin position="154"/>
        <end position="394"/>
    </location>
</feature>
<dbReference type="PROSITE" id="PS51670">
    <property type="entry name" value="SHKT"/>
    <property type="match status" value="2"/>
</dbReference>
<evidence type="ECO:0000313" key="12">
    <source>
        <dbReference type="Proteomes" id="UP000887567"/>
    </source>
</evidence>
<dbReference type="PRINTS" id="PR00722">
    <property type="entry name" value="CHYMOTRYPSIN"/>
</dbReference>
<dbReference type="CDD" id="cd00190">
    <property type="entry name" value="Tryp_SPc"/>
    <property type="match status" value="1"/>
</dbReference>
<dbReference type="Gene3D" id="2.40.10.10">
    <property type="entry name" value="Trypsin-like serine proteases"/>
    <property type="match status" value="1"/>
</dbReference>
<keyword evidence="2 7" id="KW-0645">Protease</keyword>
<dbReference type="Proteomes" id="UP000887567">
    <property type="component" value="Unplaced"/>
</dbReference>
<dbReference type="GO" id="GO:0006508">
    <property type="term" value="P:proteolysis"/>
    <property type="evidence" value="ECO:0007669"/>
    <property type="project" value="UniProtKB-KW"/>
</dbReference>
<dbReference type="InterPro" id="IPR003582">
    <property type="entry name" value="ShKT_dom"/>
</dbReference>
<keyword evidence="12" id="KW-1185">Reference proteome</keyword>
<dbReference type="InterPro" id="IPR043504">
    <property type="entry name" value="Peptidase_S1_PA_chymotrypsin"/>
</dbReference>
<proteinExistence type="predicted"/>
<dbReference type="Pfam" id="PF01549">
    <property type="entry name" value="ShK"/>
    <property type="match status" value="2"/>
</dbReference>
<dbReference type="InterPro" id="IPR001254">
    <property type="entry name" value="Trypsin_dom"/>
</dbReference>
<dbReference type="SMART" id="SM00020">
    <property type="entry name" value="Tryp_SPc"/>
    <property type="match status" value="1"/>
</dbReference>
<dbReference type="EnsemblMetazoa" id="XM_021057027.2">
    <property type="protein sequence ID" value="XP_020912686.1"/>
    <property type="gene ID" value="LOC110250428"/>
</dbReference>
<keyword evidence="1" id="KW-0800">Toxin</keyword>
<keyword evidence="8" id="KW-0732">Signal</keyword>
<keyword evidence="3 7" id="KW-0378">Hydrolase</keyword>
<comment type="caution">
    <text evidence="6">Lacks conserved residue(s) required for the propagation of feature annotation.</text>
</comment>
<protein>
    <submittedName>
        <fullName evidence="11">Uncharacterized protein</fullName>
    </submittedName>
</protein>
<feature type="chain" id="PRO_5037596122" evidence="8">
    <location>
        <begin position="22"/>
        <end position="396"/>
    </location>
</feature>
<accession>A0A913Y088</accession>
<dbReference type="PROSITE" id="PS00135">
    <property type="entry name" value="TRYPSIN_SER"/>
    <property type="match status" value="1"/>
</dbReference>
<feature type="disulfide bond" evidence="6">
    <location>
        <begin position="84"/>
        <end position="118"/>
    </location>
</feature>
<dbReference type="InterPro" id="IPR001314">
    <property type="entry name" value="Peptidase_S1A"/>
</dbReference>
<dbReference type="InterPro" id="IPR018114">
    <property type="entry name" value="TRYPSIN_HIS"/>
</dbReference>
<dbReference type="GO" id="GO:0004252">
    <property type="term" value="F:serine-type endopeptidase activity"/>
    <property type="evidence" value="ECO:0007669"/>
    <property type="project" value="InterPro"/>
</dbReference>
<dbReference type="FunFam" id="2.40.10.10:FF:000003">
    <property type="entry name" value="Transmembrane serine protease 3"/>
    <property type="match status" value="1"/>
</dbReference>
<evidence type="ECO:0000256" key="1">
    <source>
        <dbReference type="ARBA" id="ARBA00022656"/>
    </source>
</evidence>
<evidence type="ECO:0000313" key="11">
    <source>
        <dbReference type="EnsemblMetazoa" id="XP_020912686.1"/>
    </source>
</evidence>
<dbReference type="OMA" id="VYADMMD"/>
<dbReference type="OrthoDB" id="6018415at2759"/>
<dbReference type="GO" id="GO:0090729">
    <property type="term" value="F:toxin activity"/>
    <property type="evidence" value="ECO:0007669"/>
    <property type="project" value="UniProtKB-KW"/>
</dbReference>
<evidence type="ECO:0000256" key="2">
    <source>
        <dbReference type="ARBA" id="ARBA00022670"/>
    </source>
</evidence>
<organism evidence="11 12">
    <name type="scientific">Exaiptasia diaphana</name>
    <name type="common">Tropical sea anemone</name>
    <name type="synonym">Aiptasia pulchella</name>
    <dbReference type="NCBI Taxonomy" id="2652724"/>
    <lineage>
        <taxon>Eukaryota</taxon>
        <taxon>Metazoa</taxon>
        <taxon>Cnidaria</taxon>
        <taxon>Anthozoa</taxon>
        <taxon>Hexacorallia</taxon>
        <taxon>Actiniaria</taxon>
        <taxon>Aiptasiidae</taxon>
        <taxon>Exaiptasia</taxon>
    </lineage>
</organism>
<dbReference type="Pfam" id="PF00089">
    <property type="entry name" value="Trypsin"/>
    <property type="match status" value="1"/>
</dbReference>
<sequence>MEYFFLSAFFISLFCSSLGSAGLPTIEELNERFKQEHTRNRRSACEDKLGSYCSSYKKYCKDPAYEDYLREQCKKTCDHCPKPCFDRIEKCSAYLSVCKLPQYENSMKYYCKKTCEFCKVPTTTQPPTTKPRTEKPIVHENIKCGTKGKGNTRIVGGTRAKKGAWPWQITMNYKNNAAASTPHWCGGSVISHDWIITAAHCFVYSDKPQDYTITIGEHDLNDTDGYEQRIPIERIIKHPFYDAYNNHDYDVALLKMKSNITYNDRVRPVCLPTQNFPAGTNCYISGWGHLQESGHGPWVLHQAMVPLISRQACQKSYDDLRYTLTTRMRCAGNGKGGIDACQGDSGGPLVCKTASDTWELAGLVSWGVGCARKGRYGVYADMEDLKYWVQGTVHTN</sequence>
<dbReference type="RefSeq" id="XP_020912686.1">
    <property type="nucleotide sequence ID" value="XM_021057027.2"/>
</dbReference>
<evidence type="ECO:0000256" key="3">
    <source>
        <dbReference type="ARBA" id="ARBA00022801"/>
    </source>
</evidence>
<evidence type="ECO:0000256" key="6">
    <source>
        <dbReference type="PROSITE-ProRule" id="PRU01005"/>
    </source>
</evidence>
<feature type="signal peptide" evidence="8">
    <location>
        <begin position="1"/>
        <end position="21"/>
    </location>
</feature>
<keyword evidence="4 7" id="KW-0720">Serine protease</keyword>
<dbReference type="PROSITE" id="PS50240">
    <property type="entry name" value="TRYPSIN_DOM"/>
    <property type="match status" value="1"/>
</dbReference>